<dbReference type="Proteomes" id="UP000050416">
    <property type="component" value="Unassembled WGS sequence"/>
</dbReference>
<evidence type="ECO:0000256" key="5">
    <source>
        <dbReference type="ARBA" id="ARBA00011738"/>
    </source>
</evidence>
<dbReference type="STRING" id="1305731.GCA_000934705_02438"/>
<evidence type="ECO:0000256" key="3">
    <source>
        <dbReference type="ARBA" id="ARBA00004496"/>
    </source>
</evidence>
<comment type="cofactor">
    <cofactor evidence="2">
        <name>K(+)</name>
        <dbReference type="ChEBI" id="CHEBI:29103"/>
    </cofactor>
</comment>
<comment type="cofactor">
    <cofactor evidence="16">
        <name>NH4(+)</name>
        <dbReference type="ChEBI" id="CHEBI:28938"/>
    </cofactor>
    <cofactor evidence="16">
        <name>K(+)</name>
        <dbReference type="ChEBI" id="CHEBI:29103"/>
    </cofactor>
    <text evidence="16">A monovalent cation. Ammonium or potassium.</text>
</comment>
<keyword evidence="8 16" id="KW-0808">Transferase</keyword>
<comment type="catalytic activity">
    <reaction evidence="1 16">
        <text>(R)-pantothenate + ATP = (R)-4'-phosphopantothenate + ADP + H(+)</text>
        <dbReference type="Rhea" id="RHEA:16373"/>
        <dbReference type="ChEBI" id="CHEBI:10986"/>
        <dbReference type="ChEBI" id="CHEBI:15378"/>
        <dbReference type="ChEBI" id="CHEBI:29032"/>
        <dbReference type="ChEBI" id="CHEBI:30616"/>
        <dbReference type="ChEBI" id="CHEBI:456216"/>
        <dbReference type="EC" id="2.7.1.33"/>
    </reaction>
</comment>
<feature type="binding site" evidence="16">
    <location>
        <begin position="98"/>
        <end position="101"/>
    </location>
    <ligand>
        <name>substrate</name>
    </ligand>
</feature>
<evidence type="ECO:0000256" key="14">
    <source>
        <dbReference type="ARBA" id="ARBA00038036"/>
    </source>
</evidence>
<evidence type="ECO:0000256" key="4">
    <source>
        <dbReference type="ARBA" id="ARBA00005225"/>
    </source>
</evidence>
<dbReference type="NCBIfam" id="TIGR00671">
    <property type="entry name" value="baf"/>
    <property type="match status" value="1"/>
</dbReference>
<feature type="binding site" evidence="16">
    <location>
        <position position="123"/>
    </location>
    <ligand>
        <name>ATP</name>
        <dbReference type="ChEBI" id="CHEBI:30616"/>
    </ligand>
</feature>
<keyword evidence="13 16" id="KW-0173">Coenzyme A biosynthesis</keyword>
<evidence type="ECO:0000256" key="16">
    <source>
        <dbReference type="HAMAP-Rule" id="MF_01274"/>
    </source>
</evidence>
<dbReference type="InterPro" id="IPR043129">
    <property type="entry name" value="ATPase_NBD"/>
</dbReference>
<dbReference type="Pfam" id="PF03309">
    <property type="entry name" value="Pan_kinase"/>
    <property type="match status" value="1"/>
</dbReference>
<dbReference type="InterPro" id="IPR004619">
    <property type="entry name" value="Type_III_PanK"/>
</dbReference>
<evidence type="ECO:0000313" key="18">
    <source>
        <dbReference type="Proteomes" id="UP000050416"/>
    </source>
</evidence>
<comment type="function">
    <text evidence="16">Catalyzes the phosphorylation of pantothenate (Pan), the first step in CoA biosynthesis.</text>
</comment>
<evidence type="ECO:0000256" key="9">
    <source>
        <dbReference type="ARBA" id="ARBA00022741"/>
    </source>
</evidence>
<keyword evidence="11 16" id="KW-0067">ATP-binding</keyword>
<evidence type="ECO:0000256" key="6">
    <source>
        <dbReference type="ARBA" id="ARBA00012102"/>
    </source>
</evidence>
<evidence type="ECO:0000256" key="15">
    <source>
        <dbReference type="ARBA" id="ARBA00040883"/>
    </source>
</evidence>
<feature type="binding site" evidence="16">
    <location>
        <position position="91"/>
    </location>
    <ligand>
        <name>substrate</name>
    </ligand>
</feature>
<evidence type="ECO:0000256" key="2">
    <source>
        <dbReference type="ARBA" id="ARBA00001958"/>
    </source>
</evidence>
<feature type="binding site" evidence="16">
    <location>
        <begin position="6"/>
        <end position="13"/>
    </location>
    <ligand>
        <name>ATP</name>
        <dbReference type="ChEBI" id="CHEBI:30616"/>
    </ligand>
</feature>
<dbReference type="SUPFAM" id="SSF53067">
    <property type="entry name" value="Actin-like ATPase domain"/>
    <property type="match status" value="2"/>
</dbReference>
<protein>
    <recommendedName>
        <fullName evidence="15 16">Type III pantothenate kinase</fullName>
        <ecNumber evidence="6 16">2.7.1.33</ecNumber>
    </recommendedName>
    <alternativeName>
        <fullName evidence="16">PanK-III</fullName>
    </alternativeName>
    <alternativeName>
        <fullName evidence="16">Pantothenic acid kinase</fullName>
    </alternativeName>
</protein>
<evidence type="ECO:0000256" key="1">
    <source>
        <dbReference type="ARBA" id="ARBA00001206"/>
    </source>
</evidence>
<gene>
    <name evidence="16 17" type="primary">coaX</name>
    <name evidence="17" type="ORF">HLUCCX14_17650</name>
</gene>
<comment type="pathway">
    <text evidence="4 16">Cofactor biosynthesis; coenzyme A biosynthesis; CoA from (R)-pantothenate: step 1/5.</text>
</comment>
<evidence type="ECO:0000256" key="8">
    <source>
        <dbReference type="ARBA" id="ARBA00022679"/>
    </source>
</evidence>
<dbReference type="PANTHER" id="PTHR34265:SF1">
    <property type="entry name" value="TYPE III PANTOTHENATE KINASE"/>
    <property type="match status" value="1"/>
</dbReference>
<evidence type="ECO:0000313" key="17">
    <source>
        <dbReference type="EMBL" id="KPQ26622.1"/>
    </source>
</evidence>
<keyword evidence="7 16" id="KW-0963">Cytoplasm</keyword>
<evidence type="ECO:0000256" key="10">
    <source>
        <dbReference type="ARBA" id="ARBA00022777"/>
    </source>
</evidence>
<dbReference type="UniPathway" id="UPA00241">
    <property type="reaction ID" value="UER00352"/>
</dbReference>
<dbReference type="OrthoDB" id="9781305at2"/>
<dbReference type="GO" id="GO:0015937">
    <property type="term" value="P:coenzyme A biosynthetic process"/>
    <property type="evidence" value="ECO:0007669"/>
    <property type="project" value="UniProtKB-UniRule"/>
</dbReference>
<comment type="similarity">
    <text evidence="14 16">Belongs to the type III pantothenate kinase family.</text>
</comment>
<dbReference type="PATRIC" id="fig|1305731.5.peg.723"/>
<organism evidence="17 18">
    <name type="scientific">Marinobacter excellens HL-55</name>
    <dbReference type="NCBI Taxonomy" id="1305731"/>
    <lineage>
        <taxon>Bacteria</taxon>
        <taxon>Pseudomonadati</taxon>
        <taxon>Pseudomonadota</taxon>
        <taxon>Gammaproteobacteria</taxon>
        <taxon>Pseudomonadales</taxon>
        <taxon>Marinobacteraceae</taxon>
        <taxon>Marinobacter</taxon>
    </lineage>
</organism>
<dbReference type="GO" id="GO:0005524">
    <property type="term" value="F:ATP binding"/>
    <property type="evidence" value="ECO:0007669"/>
    <property type="project" value="UniProtKB-UniRule"/>
</dbReference>
<dbReference type="Gene3D" id="3.30.420.40">
    <property type="match status" value="2"/>
</dbReference>
<accession>A0A0P7ZC98</accession>
<dbReference type="CDD" id="cd24015">
    <property type="entry name" value="ASKHA_NBD_PanK-III"/>
    <property type="match status" value="1"/>
</dbReference>
<keyword evidence="9 16" id="KW-0547">Nucleotide-binding</keyword>
<proteinExistence type="inferred from homology"/>
<dbReference type="EMBL" id="LJZQ01000048">
    <property type="protein sequence ID" value="KPQ26622.1"/>
    <property type="molecule type" value="Genomic_DNA"/>
</dbReference>
<name>A0A0P7ZC98_9GAMM</name>
<keyword evidence="12 16" id="KW-0630">Potassium</keyword>
<dbReference type="PANTHER" id="PTHR34265">
    <property type="entry name" value="TYPE III PANTOTHENATE KINASE"/>
    <property type="match status" value="1"/>
</dbReference>
<dbReference type="AlphaFoldDB" id="A0A0P7ZC98"/>
<reference evidence="17 18" key="1">
    <citation type="submission" date="2015-09" db="EMBL/GenBank/DDBJ databases">
        <title>Identification and resolution of microdiversity through metagenomic sequencing of parallel consortia.</title>
        <authorList>
            <person name="Nelson W.C."/>
            <person name="Romine M.F."/>
            <person name="Lindemann S.R."/>
        </authorList>
    </citation>
    <scope>NUCLEOTIDE SEQUENCE [LARGE SCALE GENOMIC DNA]</scope>
    <source>
        <strain evidence="17">HL-55</strain>
    </source>
</reference>
<evidence type="ECO:0000256" key="7">
    <source>
        <dbReference type="ARBA" id="ARBA00022490"/>
    </source>
</evidence>
<keyword evidence="16" id="KW-0479">Metal-binding</keyword>
<evidence type="ECO:0000256" key="11">
    <source>
        <dbReference type="ARBA" id="ARBA00022840"/>
    </source>
</evidence>
<comment type="caution">
    <text evidence="17">The sequence shown here is derived from an EMBL/GenBank/DDBJ whole genome shotgun (WGS) entry which is preliminary data.</text>
</comment>
<dbReference type="EC" id="2.7.1.33" evidence="6 16"/>
<feature type="binding site" evidence="16">
    <location>
        <position position="120"/>
    </location>
    <ligand>
        <name>K(+)</name>
        <dbReference type="ChEBI" id="CHEBI:29103"/>
    </ligand>
</feature>
<dbReference type="GO" id="GO:0005737">
    <property type="term" value="C:cytoplasm"/>
    <property type="evidence" value="ECO:0007669"/>
    <property type="project" value="UniProtKB-SubCell"/>
</dbReference>
<keyword evidence="10 16" id="KW-0418">Kinase</keyword>
<dbReference type="GO" id="GO:0004594">
    <property type="term" value="F:pantothenate kinase activity"/>
    <property type="evidence" value="ECO:0007669"/>
    <property type="project" value="UniProtKB-UniRule"/>
</dbReference>
<evidence type="ECO:0000256" key="13">
    <source>
        <dbReference type="ARBA" id="ARBA00022993"/>
    </source>
</evidence>
<dbReference type="HAMAP" id="MF_01274">
    <property type="entry name" value="Pantothen_kinase_3"/>
    <property type="match status" value="1"/>
</dbReference>
<dbReference type="GO" id="GO:0046872">
    <property type="term" value="F:metal ion binding"/>
    <property type="evidence" value="ECO:0007669"/>
    <property type="project" value="UniProtKB-KW"/>
</dbReference>
<feature type="active site" description="Proton acceptor" evidence="16">
    <location>
        <position position="100"/>
    </location>
</feature>
<comment type="subcellular location">
    <subcellularLocation>
        <location evidence="3 16">Cytoplasm</location>
    </subcellularLocation>
</comment>
<comment type="subunit">
    <text evidence="5 16">Homodimer.</text>
</comment>
<sequence>MILLVDSGNTRVKWRLADSSGCVLEQATLLEGTDPFHPLRPHAPSIDRILVSTVGSEQSRMQLEAALRTLSPAPIRFCWAEAARDDLYNSYQDVTKMGADRWHAMVAGWRDHRQSFAVVDAGSAVTVDYVSGEGQHLGGYILPGLQMMRRSLRLDAARIGFEFDEQIDASPGQSTGECANHGLAWLTEGVITRLQADVIQLGLSRTLLTGGDADRFLSLGLKAEHCPGLVLNGLAHIDQMERQG</sequence>
<feature type="binding site" evidence="16">
    <location>
        <position position="175"/>
    </location>
    <ligand>
        <name>substrate</name>
    </ligand>
</feature>
<evidence type="ECO:0000256" key="12">
    <source>
        <dbReference type="ARBA" id="ARBA00022958"/>
    </source>
</evidence>